<name>A6HPL3_RAT</name>
<reference evidence="2" key="1">
    <citation type="submission" date="2005-09" db="EMBL/GenBank/DDBJ databases">
        <authorList>
            <person name="Mural R.J."/>
            <person name="Li P.W."/>
            <person name="Adams M.D."/>
            <person name="Amanatides P.G."/>
            <person name="Baden-Tillson H."/>
            <person name="Barnstead M."/>
            <person name="Chin S.H."/>
            <person name="Dew I."/>
            <person name="Evans C.A."/>
            <person name="Ferriera S."/>
            <person name="Flanigan M."/>
            <person name="Fosler C."/>
            <person name="Glodek A."/>
            <person name="Gu Z."/>
            <person name="Holt R.A."/>
            <person name="Jennings D."/>
            <person name="Kraft C.L."/>
            <person name="Lu F."/>
            <person name="Nguyen T."/>
            <person name="Nusskern D.R."/>
            <person name="Pfannkoch C.M."/>
            <person name="Sitter C."/>
            <person name="Sutton G.G."/>
            <person name="Venter J.C."/>
            <person name="Wang Z."/>
            <person name="Woodage T."/>
            <person name="Zheng X.H."/>
            <person name="Zhong F."/>
        </authorList>
    </citation>
    <scope>NUCLEOTIDE SEQUENCE [LARGE SCALE GENOMIC DNA]</scope>
    <source>
        <strain>BN</strain>
        <strain evidence="2">Sprague-Dawley</strain>
    </source>
</reference>
<evidence type="ECO:0000313" key="1">
    <source>
        <dbReference type="EMBL" id="EDL79964.1"/>
    </source>
</evidence>
<gene>
    <name evidence="1" type="ORF">rCG_26746</name>
</gene>
<protein>
    <submittedName>
        <fullName evidence="1">RCG26746</fullName>
    </submittedName>
</protein>
<dbReference type="EMBL" id="CH473949">
    <property type="protein sequence ID" value="EDL79964.1"/>
    <property type="molecule type" value="Genomic_DNA"/>
</dbReference>
<organism evidence="1 2">
    <name type="scientific">Rattus norvegicus</name>
    <name type="common">Rat</name>
    <dbReference type="NCBI Taxonomy" id="10116"/>
    <lineage>
        <taxon>Eukaryota</taxon>
        <taxon>Metazoa</taxon>
        <taxon>Chordata</taxon>
        <taxon>Craniata</taxon>
        <taxon>Vertebrata</taxon>
        <taxon>Euteleostomi</taxon>
        <taxon>Mammalia</taxon>
        <taxon>Eutheria</taxon>
        <taxon>Euarchontoglires</taxon>
        <taxon>Glires</taxon>
        <taxon>Rodentia</taxon>
        <taxon>Myomorpha</taxon>
        <taxon>Muroidea</taxon>
        <taxon>Muridae</taxon>
        <taxon>Murinae</taxon>
        <taxon>Rattus</taxon>
    </lineage>
</organism>
<dbReference type="AlphaFoldDB" id="A6HPL3"/>
<sequence>MSTAAINKSSVSFSPLDCAGPKLPMQRHRLLMCFLPALIILTSSYKCGNLAKKPKH</sequence>
<proteinExistence type="predicted"/>
<accession>A6HPL3</accession>
<evidence type="ECO:0000313" key="2">
    <source>
        <dbReference type="Proteomes" id="UP000234681"/>
    </source>
</evidence>
<dbReference type="Proteomes" id="UP000234681">
    <property type="component" value="Chromosome 3"/>
</dbReference>